<feature type="compositionally biased region" description="Low complexity" evidence="2">
    <location>
        <begin position="15"/>
        <end position="24"/>
    </location>
</feature>
<dbReference type="PANTHER" id="PTHR34554">
    <property type="entry name" value="RGS1-HXK1-INTERACTING PROTEIN 1"/>
    <property type="match status" value="1"/>
</dbReference>
<dbReference type="EMBL" id="JAEHOD010000016">
    <property type="protein sequence ID" value="KAG2448925.1"/>
    <property type="molecule type" value="Genomic_DNA"/>
</dbReference>
<accession>A0A836B6G6</accession>
<sequence length="261" mass="28188">MSKDSTSNTQHDHNSSTTASITSTINDVKQRTEAAFTDLQAGADALLKDAASQAVAAGGVVFGYAREGLDAASQVAAEGKVYVDHGLDQLKQVENAAIAQIKLGLDVVHSNPYVSYPVLVTGGLLVLPTTRRLLYRATLGRLRSPENIIKGSEGKVEGLKSKMDDYAQEAKKLQERMLAAEEEYTRGRSKLKATRQELQRLASVVSKSERAAAGVLEDLRAIKKVDKATSLRAEAASQLSALKAQRTALQQYIYRIASKDI</sequence>
<keyword evidence="1" id="KW-0175">Coiled coil</keyword>
<proteinExistence type="predicted"/>
<feature type="region of interest" description="Disordered" evidence="2">
    <location>
        <begin position="1"/>
        <end position="24"/>
    </location>
</feature>
<dbReference type="PANTHER" id="PTHR34554:SF2">
    <property type="entry name" value="RGS1-HXK1-INTERACTING PROTEIN 1"/>
    <property type="match status" value="1"/>
</dbReference>
<gene>
    <name evidence="3" type="ORF">HYH02_006273</name>
</gene>
<name>A0A836B6G6_9CHLO</name>
<evidence type="ECO:0000256" key="1">
    <source>
        <dbReference type="SAM" id="Coils"/>
    </source>
</evidence>
<evidence type="ECO:0000256" key="2">
    <source>
        <dbReference type="SAM" id="MobiDB-lite"/>
    </source>
</evidence>
<protein>
    <submittedName>
        <fullName evidence="3">Uncharacterized protein</fullName>
    </submittedName>
</protein>
<evidence type="ECO:0000313" key="4">
    <source>
        <dbReference type="Proteomes" id="UP000613740"/>
    </source>
</evidence>
<evidence type="ECO:0000313" key="3">
    <source>
        <dbReference type="EMBL" id="KAG2448925.1"/>
    </source>
</evidence>
<dbReference type="OrthoDB" id="1914410at2759"/>
<dbReference type="Proteomes" id="UP000613740">
    <property type="component" value="Unassembled WGS sequence"/>
</dbReference>
<dbReference type="InterPro" id="IPR053284">
    <property type="entry name" value="RGS1-HXK1_interactor"/>
</dbReference>
<feature type="coiled-coil region" evidence="1">
    <location>
        <begin position="149"/>
        <end position="245"/>
    </location>
</feature>
<keyword evidence="4" id="KW-1185">Reference proteome</keyword>
<reference evidence="3" key="1">
    <citation type="journal article" date="2020" name="bioRxiv">
        <title>Comparative genomics of Chlamydomonas.</title>
        <authorList>
            <person name="Craig R.J."/>
            <person name="Hasan A.R."/>
            <person name="Ness R.W."/>
            <person name="Keightley P.D."/>
        </authorList>
    </citation>
    <scope>NUCLEOTIDE SEQUENCE</scope>
    <source>
        <strain evidence="3">CCAP 11/173</strain>
    </source>
</reference>
<dbReference type="AlphaFoldDB" id="A0A836B6G6"/>
<comment type="caution">
    <text evidence="3">The sequence shown here is derived from an EMBL/GenBank/DDBJ whole genome shotgun (WGS) entry which is preliminary data.</text>
</comment>
<organism evidence="3 4">
    <name type="scientific">Chlamydomonas schloesseri</name>
    <dbReference type="NCBI Taxonomy" id="2026947"/>
    <lineage>
        <taxon>Eukaryota</taxon>
        <taxon>Viridiplantae</taxon>
        <taxon>Chlorophyta</taxon>
        <taxon>core chlorophytes</taxon>
        <taxon>Chlorophyceae</taxon>
        <taxon>CS clade</taxon>
        <taxon>Chlamydomonadales</taxon>
        <taxon>Chlamydomonadaceae</taxon>
        <taxon>Chlamydomonas</taxon>
    </lineage>
</organism>